<keyword evidence="2" id="KW-0805">Transcription regulation</keyword>
<feature type="domain" description="HTH araC/xylS-type" evidence="7">
    <location>
        <begin position="323"/>
        <end position="420"/>
    </location>
</feature>
<keyword evidence="3" id="KW-0238">DNA-binding</keyword>
<feature type="modified residue" description="4-aspartylphosphate" evidence="6">
    <location>
        <position position="55"/>
    </location>
</feature>
<dbReference type="GO" id="GO:0000160">
    <property type="term" value="P:phosphorelay signal transduction system"/>
    <property type="evidence" value="ECO:0007669"/>
    <property type="project" value="InterPro"/>
</dbReference>
<accession>A0A9D2PB54</accession>
<dbReference type="Gene3D" id="3.40.50.2300">
    <property type="match status" value="1"/>
</dbReference>
<reference evidence="9" key="2">
    <citation type="submission" date="2021-04" db="EMBL/GenBank/DDBJ databases">
        <authorList>
            <person name="Gilroy R."/>
        </authorList>
    </citation>
    <scope>NUCLEOTIDE SEQUENCE</scope>
    <source>
        <strain evidence="9">ChiSjej5B23-2810</strain>
    </source>
</reference>
<keyword evidence="4" id="KW-0804">Transcription</keyword>
<comment type="function">
    <text evidence="5">May play the central regulatory role in sporulation. It may be an element of the effector pathway responsible for the activation of sporulation genes in response to nutritional stress. Spo0A may act in concert with spo0H (a sigma factor) to control the expression of some genes that are critical to the sporulation process.</text>
</comment>
<comment type="caution">
    <text evidence="9">The sequence shown here is derived from an EMBL/GenBank/DDBJ whole genome shotgun (WGS) entry which is preliminary data.</text>
</comment>
<keyword evidence="6" id="KW-0597">Phosphoprotein</keyword>
<dbReference type="Pfam" id="PF00072">
    <property type="entry name" value="Response_reg"/>
    <property type="match status" value="1"/>
</dbReference>
<dbReference type="InterPro" id="IPR011006">
    <property type="entry name" value="CheY-like_superfamily"/>
</dbReference>
<evidence type="ECO:0000313" key="10">
    <source>
        <dbReference type="Proteomes" id="UP000823906"/>
    </source>
</evidence>
<evidence type="ECO:0000313" key="9">
    <source>
        <dbReference type="EMBL" id="HJC45954.1"/>
    </source>
</evidence>
<dbReference type="PANTHER" id="PTHR43280:SF28">
    <property type="entry name" value="HTH-TYPE TRANSCRIPTIONAL ACTIVATOR RHAS"/>
    <property type="match status" value="1"/>
</dbReference>
<dbReference type="SMART" id="SM00342">
    <property type="entry name" value="HTH_ARAC"/>
    <property type="match status" value="1"/>
</dbReference>
<dbReference type="GO" id="GO:0003700">
    <property type="term" value="F:DNA-binding transcription factor activity"/>
    <property type="evidence" value="ECO:0007669"/>
    <property type="project" value="InterPro"/>
</dbReference>
<dbReference type="AlphaFoldDB" id="A0A9D2PB54"/>
<evidence type="ECO:0000256" key="3">
    <source>
        <dbReference type="ARBA" id="ARBA00023125"/>
    </source>
</evidence>
<name>A0A9D2PB54_9FIRM</name>
<dbReference type="CDD" id="cd17536">
    <property type="entry name" value="REC_YesN-like"/>
    <property type="match status" value="1"/>
</dbReference>
<protein>
    <recommendedName>
        <fullName evidence="1">Stage 0 sporulation protein A homolog</fullName>
    </recommendedName>
</protein>
<sequence>MLRILLADDEPLVLIGLQGMLEWEKLGYTICGTARNGRIAQELIEREQPDIVIADVKMPVMDGLALAHACHEKGPLPVFIMLTSSEDFSYARRAIEAGVVDYLVKMDLTPKSLCDALARAAEQVNKERALNDTARTPSRTEMEAGLRTMQDRFLIRLYTGLIPDEEHLRQEMKGLELQLDGCLVAACCEILPSNPGMTSDQQLKLNLSCCRMLETTLGNYLPAHATGTDVLHFNVLFTLREEPPQGVKAFLEPLVKKASQIVYNYFSARLLWAVGRPASAPLSLSRRCRELDTLRVLLSEGEPILFAGDAENDATASKLQTVAQVKAYIRDHLSEKLTLADVAAVFNFSPGYLSQLFGRYGGGFVEYITEVRVAAAKEMLEKGDKKIYEIAEELGFESSFYFSKVFKKSTGLSPREYQQK</sequence>
<dbReference type="PROSITE" id="PS50110">
    <property type="entry name" value="RESPONSE_REGULATORY"/>
    <property type="match status" value="1"/>
</dbReference>
<dbReference type="PRINTS" id="PR00032">
    <property type="entry name" value="HTHARAC"/>
</dbReference>
<evidence type="ECO:0000256" key="5">
    <source>
        <dbReference type="ARBA" id="ARBA00024867"/>
    </source>
</evidence>
<evidence type="ECO:0000256" key="1">
    <source>
        <dbReference type="ARBA" id="ARBA00018672"/>
    </source>
</evidence>
<feature type="domain" description="Response regulatory" evidence="8">
    <location>
        <begin position="3"/>
        <end position="120"/>
    </location>
</feature>
<evidence type="ECO:0000259" key="7">
    <source>
        <dbReference type="PROSITE" id="PS01124"/>
    </source>
</evidence>
<dbReference type="Gene3D" id="1.10.10.60">
    <property type="entry name" value="Homeodomain-like"/>
    <property type="match status" value="2"/>
</dbReference>
<dbReference type="SUPFAM" id="SSF46689">
    <property type="entry name" value="Homeodomain-like"/>
    <property type="match status" value="2"/>
</dbReference>
<dbReference type="InterPro" id="IPR020449">
    <property type="entry name" value="Tscrpt_reg_AraC-type_HTH"/>
</dbReference>
<proteinExistence type="predicted"/>
<dbReference type="PROSITE" id="PS01124">
    <property type="entry name" value="HTH_ARAC_FAMILY_2"/>
    <property type="match status" value="1"/>
</dbReference>
<organism evidence="9 10">
    <name type="scientific">Candidatus Faecalibacterium faecigallinarum</name>
    <dbReference type="NCBI Taxonomy" id="2838577"/>
    <lineage>
        <taxon>Bacteria</taxon>
        <taxon>Bacillati</taxon>
        <taxon>Bacillota</taxon>
        <taxon>Clostridia</taxon>
        <taxon>Eubacteriales</taxon>
        <taxon>Oscillospiraceae</taxon>
        <taxon>Faecalibacterium</taxon>
    </lineage>
</organism>
<dbReference type="GO" id="GO:0043565">
    <property type="term" value="F:sequence-specific DNA binding"/>
    <property type="evidence" value="ECO:0007669"/>
    <property type="project" value="InterPro"/>
</dbReference>
<dbReference type="PANTHER" id="PTHR43280">
    <property type="entry name" value="ARAC-FAMILY TRANSCRIPTIONAL REGULATOR"/>
    <property type="match status" value="1"/>
</dbReference>
<evidence type="ECO:0000256" key="4">
    <source>
        <dbReference type="ARBA" id="ARBA00023163"/>
    </source>
</evidence>
<dbReference type="InterPro" id="IPR009057">
    <property type="entry name" value="Homeodomain-like_sf"/>
</dbReference>
<evidence type="ECO:0000259" key="8">
    <source>
        <dbReference type="PROSITE" id="PS50110"/>
    </source>
</evidence>
<dbReference type="EMBL" id="DWWN01000050">
    <property type="protein sequence ID" value="HJC45954.1"/>
    <property type="molecule type" value="Genomic_DNA"/>
</dbReference>
<dbReference type="SMART" id="SM00448">
    <property type="entry name" value="REC"/>
    <property type="match status" value="1"/>
</dbReference>
<dbReference type="InterPro" id="IPR018062">
    <property type="entry name" value="HTH_AraC-typ_CS"/>
</dbReference>
<dbReference type="SUPFAM" id="SSF52172">
    <property type="entry name" value="CheY-like"/>
    <property type="match status" value="1"/>
</dbReference>
<dbReference type="InterPro" id="IPR001789">
    <property type="entry name" value="Sig_transdc_resp-reg_receiver"/>
</dbReference>
<dbReference type="Pfam" id="PF12833">
    <property type="entry name" value="HTH_18"/>
    <property type="match status" value="1"/>
</dbReference>
<dbReference type="PROSITE" id="PS00041">
    <property type="entry name" value="HTH_ARAC_FAMILY_1"/>
    <property type="match status" value="1"/>
</dbReference>
<reference evidence="9" key="1">
    <citation type="journal article" date="2021" name="PeerJ">
        <title>Extensive microbial diversity within the chicken gut microbiome revealed by metagenomics and culture.</title>
        <authorList>
            <person name="Gilroy R."/>
            <person name="Ravi A."/>
            <person name="Getino M."/>
            <person name="Pursley I."/>
            <person name="Horton D.L."/>
            <person name="Alikhan N.F."/>
            <person name="Baker D."/>
            <person name="Gharbi K."/>
            <person name="Hall N."/>
            <person name="Watson M."/>
            <person name="Adriaenssens E.M."/>
            <person name="Foster-Nyarko E."/>
            <person name="Jarju S."/>
            <person name="Secka A."/>
            <person name="Antonio M."/>
            <person name="Oren A."/>
            <person name="Chaudhuri R.R."/>
            <person name="La Ragione R."/>
            <person name="Hildebrand F."/>
            <person name="Pallen M.J."/>
        </authorList>
    </citation>
    <scope>NUCLEOTIDE SEQUENCE</scope>
    <source>
        <strain evidence="9">ChiSjej5B23-2810</strain>
    </source>
</reference>
<dbReference type="Proteomes" id="UP000823906">
    <property type="component" value="Unassembled WGS sequence"/>
</dbReference>
<dbReference type="InterPro" id="IPR018060">
    <property type="entry name" value="HTH_AraC"/>
</dbReference>
<evidence type="ECO:0000256" key="2">
    <source>
        <dbReference type="ARBA" id="ARBA00023015"/>
    </source>
</evidence>
<evidence type="ECO:0000256" key="6">
    <source>
        <dbReference type="PROSITE-ProRule" id="PRU00169"/>
    </source>
</evidence>
<gene>
    <name evidence="9" type="ORF">H9703_07485</name>
</gene>